<dbReference type="InterPro" id="IPR036388">
    <property type="entry name" value="WH-like_DNA-bd_sf"/>
</dbReference>
<proteinExistence type="inferred from homology"/>
<dbReference type="GO" id="GO:0016987">
    <property type="term" value="F:sigma factor activity"/>
    <property type="evidence" value="ECO:0007669"/>
    <property type="project" value="UniProtKB-KW"/>
</dbReference>
<dbReference type="RefSeq" id="WP_189767515.1">
    <property type="nucleotide sequence ID" value="NZ_BNCK01000002.1"/>
</dbReference>
<dbReference type="GO" id="GO:0003677">
    <property type="term" value="F:DNA binding"/>
    <property type="evidence" value="ECO:0007669"/>
    <property type="project" value="UniProtKB-KW"/>
</dbReference>
<dbReference type="PANTHER" id="PTHR43133">
    <property type="entry name" value="RNA POLYMERASE ECF-TYPE SIGMA FACTO"/>
    <property type="match status" value="1"/>
</dbReference>
<evidence type="ECO:0000256" key="5">
    <source>
        <dbReference type="ARBA" id="ARBA00023163"/>
    </source>
</evidence>
<evidence type="ECO:0000256" key="2">
    <source>
        <dbReference type="ARBA" id="ARBA00023015"/>
    </source>
</evidence>
<name>A0A919EI47_9GAMM</name>
<keyword evidence="10" id="KW-1185">Reference proteome</keyword>
<organism evidence="9 10">
    <name type="scientific">Thalassotalea marina</name>
    <dbReference type="NCBI Taxonomy" id="1673741"/>
    <lineage>
        <taxon>Bacteria</taxon>
        <taxon>Pseudomonadati</taxon>
        <taxon>Pseudomonadota</taxon>
        <taxon>Gammaproteobacteria</taxon>
        <taxon>Alteromonadales</taxon>
        <taxon>Colwelliaceae</taxon>
        <taxon>Thalassotalea</taxon>
    </lineage>
</organism>
<dbReference type="Proteomes" id="UP000623842">
    <property type="component" value="Unassembled WGS sequence"/>
</dbReference>
<dbReference type="SUPFAM" id="SSF88659">
    <property type="entry name" value="Sigma3 and sigma4 domains of RNA polymerase sigma factors"/>
    <property type="match status" value="1"/>
</dbReference>
<dbReference type="Pfam" id="PF04542">
    <property type="entry name" value="Sigma70_r2"/>
    <property type="match status" value="1"/>
</dbReference>
<feature type="domain" description="RNA polymerase sigma-70 region 2" evidence="7">
    <location>
        <begin position="21"/>
        <end position="86"/>
    </location>
</feature>
<comment type="caution">
    <text evidence="9">The sequence shown here is derived from an EMBL/GenBank/DDBJ whole genome shotgun (WGS) entry which is preliminary data.</text>
</comment>
<evidence type="ECO:0000256" key="4">
    <source>
        <dbReference type="ARBA" id="ARBA00023125"/>
    </source>
</evidence>
<dbReference type="InterPro" id="IPR013249">
    <property type="entry name" value="RNA_pol_sigma70_r4_t2"/>
</dbReference>
<keyword evidence="2 6" id="KW-0805">Transcription regulation</keyword>
<dbReference type="InterPro" id="IPR013324">
    <property type="entry name" value="RNA_pol_sigma_r3/r4-like"/>
</dbReference>
<dbReference type="GO" id="GO:0006352">
    <property type="term" value="P:DNA-templated transcription initiation"/>
    <property type="evidence" value="ECO:0007669"/>
    <property type="project" value="InterPro"/>
</dbReference>
<keyword evidence="5 6" id="KW-0804">Transcription</keyword>
<evidence type="ECO:0000313" key="9">
    <source>
        <dbReference type="EMBL" id="GHF83138.1"/>
    </source>
</evidence>
<sequence length="172" mass="19764">MFKWLRNASSKQNKYQFEQVFDENKDYVYRLALSISANPADADDITQEVFVAVYQGLAKFKGNCHIRTWLYRITIRISGKHLSKRQMTHNQADVIELVAPENHAYKEQWQQLLSAMHQLPLMQRTVISLVIIEGLSHQEAAEVLGIPSGTVGSRLHKAKNALINLIEKKRAY</sequence>
<evidence type="ECO:0000256" key="3">
    <source>
        <dbReference type="ARBA" id="ARBA00023082"/>
    </source>
</evidence>
<keyword evidence="3 6" id="KW-0731">Sigma factor</keyword>
<protein>
    <recommendedName>
        <fullName evidence="6">RNA polymerase sigma factor</fullName>
    </recommendedName>
</protein>
<evidence type="ECO:0000313" key="10">
    <source>
        <dbReference type="Proteomes" id="UP000623842"/>
    </source>
</evidence>
<evidence type="ECO:0000256" key="1">
    <source>
        <dbReference type="ARBA" id="ARBA00010641"/>
    </source>
</evidence>
<dbReference type="InterPro" id="IPR039425">
    <property type="entry name" value="RNA_pol_sigma-70-like"/>
</dbReference>
<dbReference type="SUPFAM" id="SSF88946">
    <property type="entry name" value="Sigma2 domain of RNA polymerase sigma factors"/>
    <property type="match status" value="1"/>
</dbReference>
<dbReference type="AlphaFoldDB" id="A0A919EI47"/>
<reference evidence="9" key="1">
    <citation type="journal article" date="2014" name="Int. J. Syst. Evol. Microbiol.">
        <title>Complete genome sequence of Corynebacterium casei LMG S-19264T (=DSM 44701T), isolated from a smear-ripened cheese.</title>
        <authorList>
            <consortium name="US DOE Joint Genome Institute (JGI-PGF)"/>
            <person name="Walter F."/>
            <person name="Albersmeier A."/>
            <person name="Kalinowski J."/>
            <person name="Ruckert C."/>
        </authorList>
    </citation>
    <scope>NUCLEOTIDE SEQUENCE</scope>
    <source>
        <strain evidence="9">KCTC 42731</strain>
    </source>
</reference>
<dbReference type="Gene3D" id="1.10.1740.10">
    <property type="match status" value="1"/>
</dbReference>
<dbReference type="InterPro" id="IPR007627">
    <property type="entry name" value="RNA_pol_sigma70_r2"/>
</dbReference>
<evidence type="ECO:0000256" key="6">
    <source>
        <dbReference type="RuleBase" id="RU000716"/>
    </source>
</evidence>
<dbReference type="PANTHER" id="PTHR43133:SF8">
    <property type="entry name" value="RNA POLYMERASE SIGMA FACTOR HI_1459-RELATED"/>
    <property type="match status" value="1"/>
</dbReference>
<dbReference type="PROSITE" id="PS01063">
    <property type="entry name" value="SIGMA70_ECF"/>
    <property type="match status" value="1"/>
</dbReference>
<dbReference type="InterPro" id="IPR000838">
    <property type="entry name" value="RNA_pol_sigma70_ECF_CS"/>
</dbReference>
<dbReference type="CDD" id="cd06171">
    <property type="entry name" value="Sigma70_r4"/>
    <property type="match status" value="1"/>
</dbReference>
<dbReference type="InterPro" id="IPR014284">
    <property type="entry name" value="RNA_pol_sigma-70_dom"/>
</dbReference>
<evidence type="ECO:0000259" key="7">
    <source>
        <dbReference type="Pfam" id="PF04542"/>
    </source>
</evidence>
<keyword evidence="4 6" id="KW-0238">DNA-binding</keyword>
<dbReference type="Pfam" id="PF08281">
    <property type="entry name" value="Sigma70_r4_2"/>
    <property type="match status" value="1"/>
</dbReference>
<reference evidence="9" key="2">
    <citation type="submission" date="2020-09" db="EMBL/GenBank/DDBJ databases">
        <authorList>
            <person name="Sun Q."/>
            <person name="Kim S."/>
        </authorList>
    </citation>
    <scope>NUCLEOTIDE SEQUENCE</scope>
    <source>
        <strain evidence="9">KCTC 42731</strain>
    </source>
</reference>
<accession>A0A919EI47</accession>
<dbReference type="EMBL" id="BNCK01000002">
    <property type="protein sequence ID" value="GHF83138.1"/>
    <property type="molecule type" value="Genomic_DNA"/>
</dbReference>
<gene>
    <name evidence="9" type="ORF">GCM10017161_07990</name>
</gene>
<dbReference type="Gene3D" id="1.10.10.10">
    <property type="entry name" value="Winged helix-like DNA-binding domain superfamily/Winged helix DNA-binding domain"/>
    <property type="match status" value="1"/>
</dbReference>
<evidence type="ECO:0000259" key="8">
    <source>
        <dbReference type="Pfam" id="PF08281"/>
    </source>
</evidence>
<dbReference type="NCBIfam" id="TIGR02937">
    <property type="entry name" value="sigma70-ECF"/>
    <property type="match status" value="1"/>
</dbReference>
<dbReference type="InterPro" id="IPR013325">
    <property type="entry name" value="RNA_pol_sigma_r2"/>
</dbReference>
<feature type="domain" description="RNA polymerase sigma factor 70 region 4 type 2" evidence="8">
    <location>
        <begin position="110"/>
        <end position="162"/>
    </location>
</feature>
<comment type="similarity">
    <text evidence="1 6">Belongs to the sigma-70 factor family. ECF subfamily.</text>
</comment>